<feature type="region of interest" description="Disordered" evidence="1">
    <location>
        <begin position="80"/>
        <end position="106"/>
    </location>
</feature>
<dbReference type="GeneID" id="27309174"/>
<name>A0A0D1Z5N1_9PEZI</name>
<sequence length="124" mass="13267">MPTGQRLGSSRLRWVTGSKPQQLVECDPKRLANGWARQTLDGATRVTVQPKRVCLGVMPSATATGCGHDYSRFGSVDLSSRRAQRLGGKHPDHPTLGNPPFGPKLHAQGLRAVKADHAPAPGAR</sequence>
<protein>
    <submittedName>
        <fullName evidence="2">Uncharacterized protein</fullName>
    </submittedName>
</protein>
<dbReference type="InParanoid" id="A0A0D1Z5N1"/>
<organism evidence="2 3">
    <name type="scientific">Verruconis gallopava</name>
    <dbReference type="NCBI Taxonomy" id="253628"/>
    <lineage>
        <taxon>Eukaryota</taxon>
        <taxon>Fungi</taxon>
        <taxon>Dikarya</taxon>
        <taxon>Ascomycota</taxon>
        <taxon>Pezizomycotina</taxon>
        <taxon>Dothideomycetes</taxon>
        <taxon>Pleosporomycetidae</taxon>
        <taxon>Venturiales</taxon>
        <taxon>Sympoventuriaceae</taxon>
        <taxon>Verruconis</taxon>
    </lineage>
</organism>
<evidence type="ECO:0000313" key="2">
    <source>
        <dbReference type="EMBL" id="KIW08282.1"/>
    </source>
</evidence>
<accession>A0A0D1Z5N1</accession>
<evidence type="ECO:0000313" key="3">
    <source>
        <dbReference type="Proteomes" id="UP000053259"/>
    </source>
</evidence>
<proteinExistence type="predicted"/>
<reference evidence="2 3" key="1">
    <citation type="submission" date="2015-01" db="EMBL/GenBank/DDBJ databases">
        <title>The Genome Sequence of Ochroconis gallopava CBS43764.</title>
        <authorList>
            <consortium name="The Broad Institute Genomics Platform"/>
            <person name="Cuomo C."/>
            <person name="de Hoog S."/>
            <person name="Gorbushina A."/>
            <person name="Stielow B."/>
            <person name="Teixiera M."/>
            <person name="Abouelleil A."/>
            <person name="Chapman S.B."/>
            <person name="Priest M."/>
            <person name="Young S.K."/>
            <person name="Wortman J."/>
            <person name="Nusbaum C."/>
            <person name="Birren B."/>
        </authorList>
    </citation>
    <scope>NUCLEOTIDE SEQUENCE [LARGE SCALE GENOMIC DNA]</scope>
    <source>
        <strain evidence="2 3">CBS 43764</strain>
    </source>
</reference>
<dbReference type="AlphaFoldDB" id="A0A0D1Z5N1"/>
<dbReference type="VEuPathDB" id="FungiDB:PV09_01201"/>
<gene>
    <name evidence="2" type="ORF">PV09_01201</name>
</gene>
<dbReference type="RefSeq" id="XP_016218151.1">
    <property type="nucleotide sequence ID" value="XM_016354056.1"/>
</dbReference>
<dbReference type="HOGENOM" id="CLU_2005666_0_0_1"/>
<keyword evidence="3" id="KW-1185">Reference proteome</keyword>
<evidence type="ECO:0000256" key="1">
    <source>
        <dbReference type="SAM" id="MobiDB-lite"/>
    </source>
</evidence>
<dbReference type="EMBL" id="KN847531">
    <property type="protein sequence ID" value="KIW08282.1"/>
    <property type="molecule type" value="Genomic_DNA"/>
</dbReference>
<dbReference type="Proteomes" id="UP000053259">
    <property type="component" value="Unassembled WGS sequence"/>
</dbReference>